<feature type="transmembrane region" description="Helical" evidence="5">
    <location>
        <begin position="45"/>
        <end position="67"/>
    </location>
</feature>
<dbReference type="InterPro" id="IPR011701">
    <property type="entry name" value="MFS"/>
</dbReference>
<dbReference type="InterPro" id="IPR020846">
    <property type="entry name" value="MFS_dom"/>
</dbReference>
<feature type="transmembrane region" description="Helical" evidence="5">
    <location>
        <begin position="372"/>
        <end position="389"/>
    </location>
</feature>
<evidence type="ECO:0000256" key="4">
    <source>
        <dbReference type="ARBA" id="ARBA00022847"/>
    </source>
</evidence>
<keyword evidence="3" id="KW-1003">Cell membrane</keyword>
<proteinExistence type="predicted"/>
<keyword evidence="5" id="KW-0472">Membrane</keyword>
<feature type="transmembrane region" description="Helical" evidence="5">
    <location>
        <begin position="395"/>
        <end position="418"/>
    </location>
</feature>
<feature type="transmembrane region" description="Helical" evidence="5">
    <location>
        <begin position="87"/>
        <end position="106"/>
    </location>
</feature>
<dbReference type="eggNOG" id="arCOG02691">
    <property type="taxonomic scope" value="Archaea"/>
</dbReference>
<keyword evidence="5" id="KW-0812">Transmembrane</keyword>
<dbReference type="STRING" id="397948.Cmaq_1542"/>
<feature type="transmembrane region" description="Helical" evidence="5">
    <location>
        <begin position="112"/>
        <end position="131"/>
    </location>
</feature>
<dbReference type="InterPro" id="IPR051084">
    <property type="entry name" value="H+-coupled_symporters"/>
</dbReference>
<dbReference type="HOGENOM" id="CLU_001265_39_5_2"/>
<gene>
    <name evidence="7" type="ordered locus">Cmaq_1542</name>
</gene>
<dbReference type="GO" id="GO:0015293">
    <property type="term" value="F:symporter activity"/>
    <property type="evidence" value="ECO:0007669"/>
    <property type="project" value="UniProtKB-KW"/>
</dbReference>
<accession>A8M9E6</accession>
<dbReference type="EMBL" id="CP000852">
    <property type="protein sequence ID" value="ABW02365.1"/>
    <property type="molecule type" value="Genomic_DNA"/>
</dbReference>
<evidence type="ECO:0000256" key="2">
    <source>
        <dbReference type="ARBA" id="ARBA00022448"/>
    </source>
</evidence>
<keyword evidence="5" id="KW-1133">Transmembrane helix</keyword>
<keyword evidence="4" id="KW-0769">Symport</keyword>
<evidence type="ECO:0000313" key="8">
    <source>
        <dbReference type="Proteomes" id="UP000001137"/>
    </source>
</evidence>
<keyword evidence="8" id="KW-1185">Reference proteome</keyword>
<dbReference type="PANTHER" id="PTHR43528:SF1">
    <property type="entry name" value="ALPHA-KETOGLUTARATE PERMEASE"/>
    <property type="match status" value="1"/>
</dbReference>
<sequence>MGSGYSNIQVVFNWRNVIGSMLGWGMDAYDFVAYDFVAPVIKDLFFGQLGSLGSMLATLAVFSLSLVVRPLGGVFFGNLSDKIGRRYVLYVTMLGAGISSFLMGFLPTYAQAGLTAIILLLLLRFAVGFFLGGEYSSSGIMSVESVTKWRGLASGIMQAGFDIGIFGVTFTYTIVATYLPSSAMSTIGWRIVFWSGIVTTILAFIFRRRFLTESPEWEKAEKVKSPYKVLFKNYWLPMLTILLATMGFLYEYYVMLELSPFILQSVLSYSAALSGLILTVLSASDAAGSVFGGVLVDLLRSSRRALLVTSLIILVLIYPTMYGVLINGNGWLVLLWDFLAVLPVGVMQVYIRDLLPVNVRSTGAGLGYNGGTWLAAWAALIATLMASASTKPQPWLSSITINTLIGAVLMIISFILAAKAIKSHSQ</sequence>
<feature type="transmembrane region" description="Helical" evidence="5">
    <location>
        <begin position="187"/>
        <end position="206"/>
    </location>
</feature>
<protein>
    <submittedName>
        <fullName evidence="7">Major facilitator superfamily MFS_1</fullName>
    </submittedName>
</protein>
<dbReference type="AlphaFoldDB" id="A8M9E6"/>
<evidence type="ECO:0000256" key="3">
    <source>
        <dbReference type="ARBA" id="ARBA00022475"/>
    </source>
</evidence>
<feature type="transmembrane region" description="Helical" evidence="5">
    <location>
        <begin position="331"/>
        <end position="351"/>
    </location>
</feature>
<feature type="domain" description="Major facilitator superfamily (MFS) profile" evidence="6">
    <location>
        <begin position="16"/>
        <end position="425"/>
    </location>
</feature>
<evidence type="ECO:0000313" key="7">
    <source>
        <dbReference type="EMBL" id="ABW02365.1"/>
    </source>
</evidence>
<dbReference type="KEGG" id="cma:Cmaq_1542"/>
<dbReference type="RefSeq" id="WP_012186584.1">
    <property type="nucleotide sequence ID" value="NC_009954.1"/>
</dbReference>
<organism evidence="7 8">
    <name type="scientific">Caldivirga maquilingensis (strain ATCC 700844 / DSM 13496 / JCM 10307 / IC-167)</name>
    <dbReference type="NCBI Taxonomy" id="397948"/>
    <lineage>
        <taxon>Archaea</taxon>
        <taxon>Thermoproteota</taxon>
        <taxon>Thermoprotei</taxon>
        <taxon>Thermoproteales</taxon>
        <taxon>Thermoproteaceae</taxon>
        <taxon>Caldivirga</taxon>
    </lineage>
</organism>
<feature type="transmembrane region" description="Helical" evidence="5">
    <location>
        <begin position="305"/>
        <end position="325"/>
    </location>
</feature>
<keyword evidence="2" id="KW-0813">Transport</keyword>
<dbReference type="Proteomes" id="UP000001137">
    <property type="component" value="Chromosome"/>
</dbReference>
<dbReference type="PROSITE" id="PS50850">
    <property type="entry name" value="MFS"/>
    <property type="match status" value="1"/>
</dbReference>
<feature type="transmembrane region" description="Helical" evidence="5">
    <location>
        <begin position="273"/>
        <end position="298"/>
    </location>
</feature>
<dbReference type="InterPro" id="IPR036259">
    <property type="entry name" value="MFS_trans_sf"/>
</dbReference>
<dbReference type="GeneID" id="5709958"/>
<dbReference type="Pfam" id="PF07690">
    <property type="entry name" value="MFS_1"/>
    <property type="match status" value="1"/>
</dbReference>
<comment type="subcellular location">
    <subcellularLocation>
        <location evidence="1">Cell membrane</location>
        <topology evidence="1">Multi-pass membrane protein</topology>
    </subcellularLocation>
</comment>
<dbReference type="PANTHER" id="PTHR43528">
    <property type="entry name" value="ALPHA-KETOGLUTARATE PERMEASE"/>
    <property type="match status" value="1"/>
</dbReference>
<reference evidence="7 8" key="1">
    <citation type="submission" date="2007-10" db="EMBL/GenBank/DDBJ databases">
        <title>Complete sequence of Caldivirga maquilingensis IC-167.</title>
        <authorList>
            <consortium name="US DOE Joint Genome Institute"/>
            <person name="Copeland A."/>
            <person name="Lucas S."/>
            <person name="Lapidus A."/>
            <person name="Barry K."/>
            <person name="Glavina del Rio T."/>
            <person name="Dalin E."/>
            <person name="Tice H."/>
            <person name="Pitluck S."/>
            <person name="Saunders E."/>
            <person name="Brettin T."/>
            <person name="Bruce D."/>
            <person name="Detter J.C."/>
            <person name="Han C."/>
            <person name="Schmutz J."/>
            <person name="Larimer F."/>
            <person name="Land M."/>
            <person name="Hauser L."/>
            <person name="Kyrpides N."/>
            <person name="Ivanova N."/>
            <person name="Biddle J.F."/>
            <person name="Zhang Z."/>
            <person name="Fitz-Gibbon S.T."/>
            <person name="Lowe T.M."/>
            <person name="Saltikov C."/>
            <person name="House C.H."/>
            <person name="Richardson P."/>
        </authorList>
    </citation>
    <scope>NUCLEOTIDE SEQUENCE [LARGE SCALE GENOMIC DNA]</scope>
    <source>
        <strain evidence="8">ATCC 700844 / DSM 13496 / JCM 10307 / IC-167</strain>
    </source>
</reference>
<dbReference type="GO" id="GO:0005886">
    <property type="term" value="C:plasma membrane"/>
    <property type="evidence" value="ECO:0007669"/>
    <property type="project" value="UniProtKB-SubCell"/>
</dbReference>
<evidence type="ECO:0000259" key="6">
    <source>
        <dbReference type="PROSITE" id="PS50850"/>
    </source>
</evidence>
<feature type="transmembrane region" description="Helical" evidence="5">
    <location>
        <begin position="152"/>
        <end position="175"/>
    </location>
</feature>
<name>A8M9E6_CALMQ</name>
<evidence type="ECO:0000256" key="5">
    <source>
        <dbReference type="SAM" id="Phobius"/>
    </source>
</evidence>
<evidence type="ECO:0000256" key="1">
    <source>
        <dbReference type="ARBA" id="ARBA00004651"/>
    </source>
</evidence>
<dbReference type="SUPFAM" id="SSF103473">
    <property type="entry name" value="MFS general substrate transporter"/>
    <property type="match status" value="1"/>
</dbReference>
<feature type="transmembrane region" description="Helical" evidence="5">
    <location>
        <begin position="234"/>
        <end position="253"/>
    </location>
</feature>
<dbReference type="Gene3D" id="1.20.1250.20">
    <property type="entry name" value="MFS general substrate transporter like domains"/>
    <property type="match status" value="2"/>
</dbReference>